<evidence type="ECO:0000313" key="2">
    <source>
        <dbReference type="Proteomes" id="UP000224362"/>
    </source>
</evidence>
<dbReference type="InterPro" id="IPR023346">
    <property type="entry name" value="Lysozyme-like_dom_sf"/>
</dbReference>
<evidence type="ECO:0008006" key="3">
    <source>
        <dbReference type="Google" id="ProtNLM"/>
    </source>
</evidence>
<proteinExistence type="predicted"/>
<dbReference type="PROSITE" id="PS51257">
    <property type="entry name" value="PROKAR_LIPOPROTEIN"/>
    <property type="match status" value="1"/>
</dbReference>
<sequence length="203" mass="22535">MTMSKLKTMSFMVFTLASGAATASMSASCNVEFTDHQLATMSRAWNTGVGDNLGYTLAAISWKESRAGEDVVRYRGSLKSANLGAFQNRVQSAGDREGCKTKKCYADVAYRLITDQKFASEHALKEMNFWMNTHNNNIRSALASYNSGYSHNSRSRSYAQSVIVKTKYLKKCVSFNGRPVANKPDPSVLASNQRTLSKLKRIR</sequence>
<dbReference type="SUPFAM" id="SSF53955">
    <property type="entry name" value="Lysozyme-like"/>
    <property type="match status" value="1"/>
</dbReference>
<dbReference type="Proteomes" id="UP000224362">
    <property type="component" value="Segment"/>
</dbReference>
<evidence type="ECO:0000313" key="1">
    <source>
        <dbReference type="EMBL" id="ASZ78889.1"/>
    </source>
</evidence>
<reference evidence="1 2" key="1">
    <citation type="submission" date="2017-06" db="EMBL/GenBank/DDBJ databases">
        <authorList>
            <person name="Kim H.J."/>
            <person name="Triplett B.A."/>
        </authorList>
    </citation>
    <scope>NUCLEOTIDE SEQUENCE [LARGE SCALE GENOMIC DNA]</scope>
</reference>
<accession>A0A249Y2J0</accession>
<protein>
    <recommendedName>
        <fullName evidence="3">Transglycosylase SLT domain-containing protein</fullName>
    </recommendedName>
</protein>
<organism evidence="1 2">
    <name type="scientific">Serratia phage 2050H1</name>
    <dbReference type="NCBI Taxonomy" id="2024250"/>
    <lineage>
        <taxon>Viruses</taxon>
        <taxon>Duplodnaviria</taxon>
        <taxon>Heunggongvirae</taxon>
        <taxon>Uroviricota</taxon>
        <taxon>Caudoviricetes</taxon>
        <taxon>Pantevenvirales</taxon>
        <taxon>Ackermannviridae</taxon>
        <taxon>Miltonvirus</taxon>
        <taxon>Miltonvirus MAM1</taxon>
    </lineage>
</organism>
<dbReference type="EMBL" id="MF285619">
    <property type="protein sequence ID" value="ASZ78889.1"/>
    <property type="molecule type" value="Genomic_DNA"/>
</dbReference>
<name>A0A249Y2J0_9CAUD</name>
<gene>
    <name evidence="1" type="ORF">2050H1_123</name>
</gene>